<reference evidence="3" key="1">
    <citation type="submission" date="2022-11" db="UniProtKB">
        <authorList>
            <consortium name="WormBaseParasite"/>
        </authorList>
    </citation>
    <scope>IDENTIFICATION</scope>
</reference>
<keyword evidence="2" id="KW-1185">Reference proteome</keyword>
<protein>
    <submittedName>
        <fullName evidence="3">Uncharacterized protein</fullName>
    </submittedName>
</protein>
<evidence type="ECO:0000313" key="3">
    <source>
        <dbReference type="WBParaSite" id="Gr19_v10_g2737.t1"/>
    </source>
</evidence>
<keyword evidence="1" id="KW-1133">Transmembrane helix</keyword>
<evidence type="ECO:0000313" key="2">
    <source>
        <dbReference type="Proteomes" id="UP000887572"/>
    </source>
</evidence>
<accession>A0A914HPN3</accession>
<dbReference type="Proteomes" id="UP000887572">
    <property type="component" value="Unplaced"/>
</dbReference>
<dbReference type="AlphaFoldDB" id="A0A914HPN3"/>
<keyword evidence="1" id="KW-0472">Membrane</keyword>
<keyword evidence="1" id="KW-0812">Transmembrane</keyword>
<dbReference type="WBParaSite" id="Gr19_v10_g2737.t1">
    <property type="protein sequence ID" value="Gr19_v10_g2737.t1"/>
    <property type="gene ID" value="Gr19_v10_g2737"/>
</dbReference>
<evidence type="ECO:0000256" key="1">
    <source>
        <dbReference type="SAM" id="Phobius"/>
    </source>
</evidence>
<sequence>MLRQLIRQCHFPFIPSAAFFAFGSLFMLIWWLSMGLSSINNSPIVNQTFTIKPSNLISLTNIPIDANVSPQSKNEHLAAAFGSLWPQLSQLNCNSLINNGTKFKQFGGGKRRRIVQKDPPHVNLDTNCSAIRARWHFVEKAGTSREAHFPLAFARTVFRVWFNIYAIYSSQPIKRKWNC</sequence>
<feature type="transmembrane region" description="Helical" evidence="1">
    <location>
        <begin position="12"/>
        <end position="32"/>
    </location>
</feature>
<proteinExistence type="predicted"/>
<organism evidence="2 3">
    <name type="scientific">Globodera rostochiensis</name>
    <name type="common">Golden nematode worm</name>
    <name type="synonym">Heterodera rostochiensis</name>
    <dbReference type="NCBI Taxonomy" id="31243"/>
    <lineage>
        <taxon>Eukaryota</taxon>
        <taxon>Metazoa</taxon>
        <taxon>Ecdysozoa</taxon>
        <taxon>Nematoda</taxon>
        <taxon>Chromadorea</taxon>
        <taxon>Rhabditida</taxon>
        <taxon>Tylenchina</taxon>
        <taxon>Tylenchomorpha</taxon>
        <taxon>Tylenchoidea</taxon>
        <taxon>Heteroderidae</taxon>
        <taxon>Heteroderinae</taxon>
        <taxon>Globodera</taxon>
    </lineage>
</organism>
<name>A0A914HPN3_GLORO</name>